<protein>
    <submittedName>
        <fullName evidence="1">Uncharacterized protein</fullName>
    </submittedName>
</protein>
<organism evidence="1 2">
    <name type="scientific">Gordonia phage Nina</name>
    <dbReference type="NCBI Taxonomy" id="2499026"/>
    <lineage>
        <taxon>Viruses</taxon>
        <taxon>Duplodnaviria</taxon>
        <taxon>Heunggongvirae</taxon>
        <taxon>Uroviricota</taxon>
        <taxon>Caudoviricetes</taxon>
        <taxon>Emalynvirus</taxon>
        <taxon>Emalynvirus cozz</taxon>
    </lineage>
</organism>
<proteinExistence type="predicted"/>
<reference evidence="1 2" key="1">
    <citation type="submission" date="2018-12" db="EMBL/GenBank/DDBJ databases">
        <authorList>
            <person name="Divens A.M."/>
            <person name="Stoner T.H."/>
            <person name="Garlena R.A."/>
            <person name="Russell D.A."/>
            <person name="Pope W.H."/>
            <person name="Jacobs-Sera D."/>
            <person name="Hatfull G.F."/>
        </authorList>
    </citation>
    <scope>NUCLEOTIDE SEQUENCE [LARGE SCALE GENOMIC DNA]</scope>
</reference>
<accession>A0A3S9UNI9</accession>
<name>A0A3S9UNI9_9CAUD</name>
<gene>
    <name evidence="1" type="primary">2</name>
    <name evidence="1" type="ORF">PBI_NINA_2</name>
</gene>
<evidence type="ECO:0000313" key="1">
    <source>
        <dbReference type="EMBL" id="AZS11756.1"/>
    </source>
</evidence>
<sequence length="96" mass="10453">MSSGGMKTAGRLITMTPLEKLEEAIREFAESQDEQGGSLADWFLGFSLQMIDSEGDIQYDRGYAGSRNMYGAVGVGGVALIDAREDLRDGEEEEEP</sequence>
<evidence type="ECO:0000313" key="2">
    <source>
        <dbReference type="Proteomes" id="UP000288067"/>
    </source>
</evidence>
<dbReference type="EMBL" id="MK279900">
    <property type="protein sequence ID" value="AZS11756.1"/>
    <property type="molecule type" value="Genomic_DNA"/>
</dbReference>
<dbReference type="Proteomes" id="UP000288067">
    <property type="component" value="Segment"/>
</dbReference>